<dbReference type="InterPro" id="IPR043917">
    <property type="entry name" value="DUF5753"/>
</dbReference>
<dbReference type="Pfam" id="PF19054">
    <property type="entry name" value="DUF5753"/>
    <property type="match status" value="1"/>
</dbReference>
<dbReference type="Gene3D" id="1.10.260.40">
    <property type="entry name" value="lambda repressor-like DNA-binding domains"/>
    <property type="match status" value="1"/>
</dbReference>
<feature type="domain" description="HTH cro/C1-type" evidence="1">
    <location>
        <begin position="12"/>
        <end position="68"/>
    </location>
</feature>
<dbReference type="Pfam" id="PF01381">
    <property type="entry name" value="HTH_3"/>
    <property type="match status" value="1"/>
</dbReference>
<dbReference type="SMART" id="SM00530">
    <property type="entry name" value="HTH_XRE"/>
    <property type="match status" value="1"/>
</dbReference>
<dbReference type="RefSeq" id="WP_203868702.1">
    <property type="nucleotide sequence ID" value="NZ_BONW01000025.1"/>
</dbReference>
<dbReference type="SUPFAM" id="SSF47413">
    <property type="entry name" value="lambda repressor-like DNA-binding domains"/>
    <property type="match status" value="1"/>
</dbReference>
<accession>A0ABQ4E6F4</accession>
<keyword evidence="3" id="KW-1185">Reference proteome</keyword>
<evidence type="ECO:0000259" key="1">
    <source>
        <dbReference type="PROSITE" id="PS50943"/>
    </source>
</evidence>
<comment type="caution">
    <text evidence="2">The sequence shown here is derived from an EMBL/GenBank/DDBJ whole genome shotgun (WGS) entry which is preliminary data.</text>
</comment>
<gene>
    <name evidence="2" type="ORF">Pen02_52180</name>
</gene>
<evidence type="ECO:0000313" key="3">
    <source>
        <dbReference type="Proteomes" id="UP000646749"/>
    </source>
</evidence>
<dbReference type="InterPro" id="IPR001387">
    <property type="entry name" value="Cro/C1-type_HTH"/>
</dbReference>
<sequence length="261" mass="28938">MNDQPPSLPARIRELRTQRKLSQDRLAAAIGVSKSTVQSFESGKLVPQEGTAQRLDEAFGTGSEIQGLAKTAQEDRAPWMRPWVEHELRAILLQSWEPMLIPGLVQREPYMREVFKSIPRNRDRIDDMVSTRLNRQAAVLERAPSVAVTCLIGEFALRQGSREALKDQLSHLIDVGHRSSAKIRIVPGGMGIHAGLGGPLALATMPDGRRVGYLDDQLRGRVATSPADVTELALLWEEVDGLALSVDQSRDILLRMINELK</sequence>
<reference evidence="2 3" key="1">
    <citation type="submission" date="2021-01" db="EMBL/GenBank/DDBJ databases">
        <title>Whole genome shotgun sequence of Plantactinospora endophytica NBRC 110450.</title>
        <authorList>
            <person name="Komaki H."/>
            <person name="Tamura T."/>
        </authorList>
    </citation>
    <scope>NUCLEOTIDE SEQUENCE [LARGE SCALE GENOMIC DNA]</scope>
    <source>
        <strain evidence="2 3">NBRC 110450</strain>
    </source>
</reference>
<dbReference type="PROSITE" id="PS50943">
    <property type="entry name" value="HTH_CROC1"/>
    <property type="match status" value="1"/>
</dbReference>
<protein>
    <submittedName>
        <fullName evidence="2">Transcriptional regulator</fullName>
    </submittedName>
</protein>
<dbReference type="Proteomes" id="UP000646749">
    <property type="component" value="Unassembled WGS sequence"/>
</dbReference>
<proteinExistence type="predicted"/>
<evidence type="ECO:0000313" key="2">
    <source>
        <dbReference type="EMBL" id="GIG90282.1"/>
    </source>
</evidence>
<dbReference type="CDD" id="cd00093">
    <property type="entry name" value="HTH_XRE"/>
    <property type="match status" value="1"/>
</dbReference>
<dbReference type="EMBL" id="BONW01000025">
    <property type="protein sequence ID" value="GIG90282.1"/>
    <property type="molecule type" value="Genomic_DNA"/>
</dbReference>
<name>A0ABQ4E6F4_9ACTN</name>
<dbReference type="InterPro" id="IPR010982">
    <property type="entry name" value="Lambda_DNA-bd_dom_sf"/>
</dbReference>
<organism evidence="2 3">
    <name type="scientific">Plantactinospora endophytica</name>
    <dbReference type="NCBI Taxonomy" id="673535"/>
    <lineage>
        <taxon>Bacteria</taxon>
        <taxon>Bacillati</taxon>
        <taxon>Actinomycetota</taxon>
        <taxon>Actinomycetes</taxon>
        <taxon>Micromonosporales</taxon>
        <taxon>Micromonosporaceae</taxon>
        <taxon>Plantactinospora</taxon>
    </lineage>
</organism>